<name>A0A367WV00_9PROT</name>
<protein>
    <submittedName>
        <fullName evidence="1">Uncharacterized protein</fullName>
    </submittedName>
</protein>
<comment type="caution">
    <text evidence="1">The sequence shown here is derived from an EMBL/GenBank/DDBJ whole genome shotgun (WGS) entry which is preliminary data.</text>
</comment>
<dbReference type="Proteomes" id="UP000252517">
    <property type="component" value="Unassembled WGS sequence"/>
</dbReference>
<organism evidence="1 2">
    <name type="scientific">Thalassospira profundimaris</name>
    <dbReference type="NCBI Taxonomy" id="502049"/>
    <lineage>
        <taxon>Bacteria</taxon>
        <taxon>Pseudomonadati</taxon>
        <taxon>Pseudomonadota</taxon>
        <taxon>Alphaproteobacteria</taxon>
        <taxon>Rhodospirillales</taxon>
        <taxon>Thalassospiraceae</taxon>
        <taxon>Thalassospira</taxon>
    </lineage>
</organism>
<sequence>MVASLNGENRKNRARIAASANFCKRLSNRIINTNRKTGFWAKLGLILQRGQADERIYGRGINVIMAMGVAN</sequence>
<evidence type="ECO:0000313" key="2">
    <source>
        <dbReference type="Proteomes" id="UP000252517"/>
    </source>
</evidence>
<dbReference type="EMBL" id="JPWH01000017">
    <property type="protein sequence ID" value="RCK45283.1"/>
    <property type="molecule type" value="Genomic_DNA"/>
</dbReference>
<dbReference type="AlphaFoldDB" id="A0A367WV00"/>
<reference evidence="1 2" key="1">
    <citation type="submission" date="2014-07" db="EMBL/GenBank/DDBJ databases">
        <title>Draft genome sequence of Thalassospira profundimaris S25-3-2.</title>
        <authorList>
            <person name="Lai Q."/>
            <person name="Shao Z."/>
        </authorList>
    </citation>
    <scope>NUCLEOTIDE SEQUENCE [LARGE SCALE GENOMIC DNA]</scope>
    <source>
        <strain evidence="1 2">S25-3-2</strain>
    </source>
</reference>
<proteinExistence type="predicted"/>
<evidence type="ECO:0000313" key="1">
    <source>
        <dbReference type="EMBL" id="RCK45283.1"/>
    </source>
</evidence>
<gene>
    <name evidence="1" type="ORF">TH25_18285</name>
</gene>
<accession>A0A367WV00</accession>